<keyword evidence="2" id="KW-1185">Reference proteome</keyword>
<evidence type="ECO:0000313" key="1">
    <source>
        <dbReference type="EMBL" id="KAK4253893.1"/>
    </source>
</evidence>
<accession>A0AAE1INX7</accession>
<sequence length="11" mass="1359">MLGLAWRRRSI</sequence>
<organism evidence="1 2">
    <name type="scientific">Acacia crassicarpa</name>
    <name type="common">northern wattle</name>
    <dbReference type="NCBI Taxonomy" id="499986"/>
    <lineage>
        <taxon>Eukaryota</taxon>
        <taxon>Viridiplantae</taxon>
        <taxon>Streptophyta</taxon>
        <taxon>Embryophyta</taxon>
        <taxon>Tracheophyta</taxon>
        <taxon>Spermatophyta</taxon>
        <taxon>Magnoliopsida</taxon>
        <taxon>eudicotyledons</taxon>
        <taxon>Gunneridae</taxon>
        <taxon>Pentapetalae</taxon>
        <taxon>rosids</taxon>
        <taxon>fabids</taxon>
        <taxon>Fabales</taxon>
        <taxon>Fabaceae</taxon>
        <taxon>Caesalpinioideae</taxon>
        <taxon>mimosoid clade</taxon>
        <taxon>Acacieae</taxon>
        <taxon>Acacia</taxon>
    </lineage>
</organism>
<reference evidence="1" key="1">
    <citation type="submission" date="2023-10" db="EMBL/GenBank/DDBJ databases">
        <title>Chromosome-level genome of the transformable northern wattle, Acacia crassicarpa.</title>
        <authorList>
            <person name="Massaro I."/>
            <person name="Sinha N.R."/>
            <person name="Poethig S."/>
            <person name="Leichty A.R."/>
        </authorList>
    </citation>
    <scope>NUCLEOTIDE SEQUENCE</scope>
    <source>
        <strain evidence="1">Acra3RX</strain>
        <tissue evidence="1">Leaf</tissue>
    </source>
</reference>
<gene>
    <name evidence="1" type="ORF">QN277_010511</name>
</gene>
<comment type="caution">
    <text evidence="1">The sequence shown here is derived from an EMBL/GenBank/DDBJ whole genome shotgun (WGS) entry which is preliminary data.</text>
</comment>
<dbReference type="Proteomes" id="UP001293593">
    <property type="component" value="Unassembled WGS sequence"/>
</dbReference>
<proteinExistence type="predicted"/>
<dbReference type="EMBL" id="JAWXYG010000015">
    <property type="protein sequence ID" value="KAK4253893.1"/>
    <property type="molecule type" value="Genomic_DNA"/>
</dbReference>
<evidence type="ECO:0000313" key="2">
    <source>
        <dbReference type="Proteomes" id="UP001293593"/>
    </source>
</evidence>
<name>A0AAE1INX7_9FABA</name>
<protein>
    <submittedName>
        <fullName evidence="1">Uncharacterized protein</fullName>
    </submittedName>
</protein>